<dbReference type="AlphaFoldDB" id="A0A6H5HYM8"/>
<keyword evidence="2" id="KW-0812">Transmembrane</keyword>
<dbReference type="PROSITE" id="PS50297">
    <property type="entry name" value="ANK_REP_REGION"/>
    <property type="match status" value="4"/>
</dbReference>
<keyword evidence="2" id="KW-1133">Transmembrane helix</keyword>
<proteinExistence type="predicted"/>
<protein>
    <submittedName>
        <fullName evidence="3">Uncharacterized protein</fullName>
    </submittedName>
</protein>
<feature type="non-terminal residue" evidence="3">
    <location>
        <position position="1"/>
    </location>
</feature>
<dbReference type="PANTHER" id="PTHR46224">
    <property type="entry name" value="ANKYRIN REPEAT FAMILY PROTEIN"/>
    <property type="match status" value="1"/>
</dbReference>
<feature type="repeat" description="ANK" evidence="1">
    <location>
        <begin position="285"/>
        <end position="313"/>
    </location>
</feature>
<dbReference type="InterPro" id="IPR036770">
    <property type="entry name" value="Ankyrin_rpt-contain_sf"/>
</dbReference>
<dbReference type="PANTHER" id="PTHR46224:SF64">
    <property type="entry name" value="IQ MOTIF AND ANKYRIN REPEAT DOMAIN-CONTAINING PROTEIN 1"/>
    <property type="match status" value="1"/>
</dbReference>
<feature type="repeat" description="ANK" evidence="1">
    <location>
        <begin position="211"/>
        <end position="243"/>
    </location>
</feature>
<dbReference type="InterPro" id="IPR002110">
    <property type="entry name" value="Ankyrin_rpt"/>
</dbReference>
<dbReference type="SMART" id="SM00248">
    <property type="entry name" value="ANK"/>
    <property type="match status" value="6"/>
</dbReference>
<dbReference type="Pfam" id="PF12796">
    <property type="entry name" value="Ank_2"/>
    <property type="match status" value="1"/>
</dbReference>
<evidence type="ECO:0000313" key="3">
    <source>
        <dbReference type="EMBL" id="CAB0029899.1"/>
    </source>
</evidence>
<dbReference type="Pfam" id="PF13857">
    <property type="entry name" value="Ank_5"/>
    <property type="match status" value="2"/>
</dbReference>
<feature type="transmembrane region" description="Helical" evidence="2">
    <location>
        <begin position="647"/>
        <end position="675"/>
    </location>
</feature>
<dbReference type="PROSITE" id="PS50088">
    <property type="entry name" value="ANK_REPEAT"/>
    <property type="match status" value="4"/>
</dbReference>
<dbReference type="SUPFAM" id="SSF48403">
    <property type="entry name" value="Ankyrin repeat"/>
    <property type="match status" value="1"/>
</dbReference>
<evidence type="ECO:0000256" key="2">
    <source>
        <dbReference type="SAM" id="Phobius"/>
    </source>
</evidence>
<evidence type="ECO:0000313" key="4">
    <source>
        <dbReference type="Proteomes" id="UP000479190"/>
    </source>
</evidence>
<keyword evidence="2" id="KW-0472">Membrane</keyword>
<dbReference type="OrthoDB" id="194358at2759"/>
<accession>A0A6H5HYM8</accession>
<evidence type="ECO:0000256" key="1">
    <source>
        <dbReference type="PROSITE-ProRule" id="PRU00023"/>
    </source>
</evidence>
<keyword evidence="4" id="KW-1185">Reference proteome</keyword>
<dbReference type="Proteomes" id="UP000479190">
    <property type="component" value="Unassembled WGS sequence"/>
</dbReference>
<dbReference type="EMBL" id="CADCXV010000369">
    <property type="protein sequence ID" value="CAB0029899.1"/>
    <property type="molecule type" value="Genomic_DNA"/>
</dbReference>
<keyword evidence="1" id="KW-0040">ANK repeat</keyword>
<feature type="repeat" description="ANK" evidence="1">
    <location>
        <begin position="65"/>
        <end position="97"/>
    </location>
</feature>
<sequence length="705" mass="79818">AASLATRAFINIVEYDDKKSSSERATRYAIHQKFERLARIMIIITERVSNEDECGKVQIDARDKSGFTSLHLAMRYDKRDIAETLLKLGADPNAANDGGSTPLHIIALRKKDDDLAEKFFQICDDIRETVQVDARDKWGVTPLQIALRYGNRITAESLLRRGANPNVTSPEGWTPLHFIGLNKVDDDLVEIFFKVTEDNKQEVKVDVANDSGSTPLHVALRYGNKIAAEALLRRGANHNVVNANGWRPLHYIAMQQTVGDDLVKLFFEIIDEQQQQVLIDARDKWGRTPLHDAVASLSPGVVDVLLDRGADLSKFVFPTARYFGEKIKRLHGEQCYEFKFRLGFQALAVVRSLKNRGYRLNSRDALTVMKFFVKHGLFEESAHNDDYCDDDETRMFNVKRRELMISPNLSLYDLTKLGIAEMAKRFTDALQASQSRAKLVAWVASQARPLPTPSCRTIRAQCQSKVVPLTCVHMKFDRRSFVSYTPCRPSACTMHTCIRIAYTVASRKTRCDIPLLTLTPATAPSTPPPPPVERFDFDFSIYVPSHHVELRIILRNNKASLANKSKAEDELFLKCRARGRYYYCLGARSSLFHHGRRASWLCTFSRIDDDDEDDESARAPPDYATTTTTIRRRPAAMSSSSYTTYKIYLHTLVYISTLAAAAAIAFARIVIIINLSEFKKRKQFRTTRAAAAAPRLRMCLSVLFI</sequence>
<name>A0A6H5HYM8_9HYME</name>
<dbReference type="InterPro" id="IPR051616">
    <property type="entry name" value="Cul2-RING_E3_ligase_SR"/>
</dbReference>
<organism evidence="3 4">
    <name type="scientific">Trichogramma brassicae</name>
    <dbReference type="NCBI Taxonomy" id="86971"/>
    <lineage>
        <taxon>Eukaryota</taxon>
        <taxon>Metazoa</taxon>
        <taxon>Ecdysozoa</taxon>
        <taxon>Arthropoda</taxon>
        <taxon>Hexapoda</taxon>
        <taxon>Insecta</taxon>
        <taxon>Pterygota</taxon>
        <taxon>Neoptera</taxon>
        <taxon>Endopterygota</taxon>
        <taxon>Hymenoptera</taxon>
        <taxon>Apocrita</taxon>
        <taxon>Proctotrupomorpha</taxon>
        <taxon>Chalcidoidea</taxon>
        <taxon>Trichogrammatidae</taxon>
        <taxon>Trichogramma</taxon>
    </lineage>
</organism>
<reference evidence="3 4" key="1">
    <citation type="submission" date="2020-02" db="EMBL/GenBank/DDBJ databases">
        <authorList>
            <person name="Ferguson B K."/>
        </authorList>
    </citation>
    <scope>NUCLEOTIDE SEQUENCE [LARGE SCALE GENOMIC DNA]</scope>
</reference>
<gene>
    <name evidence="3" type="ORF">TBRA_LOCUS1923</name>
</gene>
<dbReference type="Gene3D" id="1.25.40.20">
    <property type="entry name" value="Ankyrin repeat-containing domain"/>
    <property type="match status" value="3"/>
</dbReference>
<feature type="repeat" description="ANK" evidence="1">
    <location>
        <begin position="138"/>
        <end position="170"/>
    </location>
</feature>